<name>A0A0A9ZDI4_LYGHE</name>
<keyword evidence="5" id="KW-0808">Transferase</keyword>
<keyword evidence="1" id="KW-0472">Membrane</keyword>
<evidence type="ECO:0000313" key="4">
    <source>
        <dbReference type="EMBL" id="JAG43319.1"/>
    </source>
</evidence>
<dbReference type="EMBL" id="GBHO01000282">
    <property type="protein sequence ID" value="JAG43322.1"/>
    <property type="molecule type" value="Transcribed_RNA"/>
</dbReference>
<feature type="transmembrane region" description="Helical" evidence="1">
    <location>
        <begin position="50"/>
        <end position="72"/>
    </location>
</feature>
<accession>A0A0A9ZDI4</accession>
<feature type="domain" description="Phospholipid/glycerol acyltransferase" evidence="3">
    <location>
        <begin position="106"/>
        <end position="168"/>
    </location>
</feature>
<dbReference type="Pfam" id="PF01553">
    <property type="entry name" value="Acyltransferase"/>
    <property type="match status" value="1"/>
</dbReference>
<dbReference type="PANTHER" id="PTHR10983:SF16">
    <property type="entry name" value="LYSOCARDIOLIPIN ACYLTRANSFERASE 1"/>
    <property type="match status" value="1"/>
</dbReference>
<evidence type="ECO:0000256" key="2">
    <source>
        <dbReference type="SAM" id="SignalP"/>
    </source>
</evidence>
<feature type="chain" id="PRO_5007390323" evidence="2">
    <location>
        <begin position="23"/>
        <end position="169"/>
    </location>
</feature>
<dbReference type="GO" id="GO:0012505">
    <property type="term" value="C:endomembrane system"/>
    <property type="evidence" value="ECO:0007669"/>
    <property type="project" value="TreeGrafter"/>
</dbReference>
<dbReference type="InterPro" id="IPR002123">
    <property type="entry name" value="Plipid/glycerol_acylTrfase"/>
</dbReference>
<dbReference type="EMBL" id="GBHO01000285">
    <property type="protein sequence ID" value="JAG43319.1"/>
    <property type="molecule type" value="Transcribed_RNA"/>
</dbReference>
<keyword evidence="1" id="KW-1133">Transmembrane helix</keyword>
<proteinExistence type="predicted"/>
<reference evidence="5" key="1">
    <citation type="journal article" date="2014" name="PLoS ONE">
        <title>Transcriptome-Based Identification of ABC Transporters in the Western Tarnished Plant Bug Lygus hesperus.</title>
        <authorList>
            <person name="Hull J.J."/>
            <person name="Chaney K."/>
            <person name="Geib S.M."/>
            <person name="Fabrick J.A."/>
            <person name="Brent C.S."/>
            <person name="Walsh D."/>
            <person name="Lavine L.C."/>
        </authorList>
    </citation>
    <scope>NUCLEOTIDE SEQUENCE</scope>
</reference>
<dbReference type="GO" id="GO:0016746">
    <property type="term" value="F:acyltransferase activity"/>
    <property type="evidence" value="ECO:0007669"/>
    <property type="project" value="UniProtKB-KW"/>
</dbReference>
<sequence>MVLWTVLIPLSTLGLLLYVLRAASVQDSTTYAHIQDKPHRPWNTWKNRRLAYTSICWSTSIFFGCLIGLITYTHDCTLLSYGDTPWDSSQSAFVIPQPQGSECSLLPPSETALVICNHLTEIDWLFVLMFLSRQRSMFNMKFIMKKEVGYIPFLGWVSQLMLYLLLTRK</sequence>
<protein>
    <submittedName>
        <fullName evidence="5">1-acyl-sn-glycerol-3-phosphate acyltransferase 2</fullName>
    </submittedName>
</protein>
<feature type="signal peptide" evidence="2">
    <location>
        <begin position="1"/>
        <end position="22"/>
    </location>
</feature>
<gene>
    <name evidence="5" type="primary">LPAT2_2</name>
    <name evidence="4" type="synonym">LPAT2_3</name>
    <name evidence="4" type="ORF">CM83_6600</name>
    <name evidence="5" type="ORF">CM83_6603</name>
</gene>
<keyword evidence="1" id="KW-0812">Transmembrane</keyword>
<evidence type="ECO:0000313" key="5">
    <source>
        <dbReference type="EMBL" id="JAG43322.1"/>
    </source>
</evidence>
<feature type="transmembrane region" description="Helical" evidence="1">
    <location>
        <begin position="148"/>
        <end position="166"/>
    </location>
</feature>
<organism evidence="5">
    <name type="scientific">Lygus hesperus</name>
    <name type="common">Western plant bug</name>
    <dbReference type="NCBI Taxonomy" id="30085"/>
    <lineage>
        <taxon>Eukaryota</taxon>
        <taxon>Metazoa</taxon>
        <taxon>Ecdysozoa</taxon>
        <taxon>Arthropoda</taxon>
        <taxon>Hexapoda</taxon>
        <taxon>Insecta</taxon>
        <taxon>Pterygota</taxon>
        <taxon>Neoptera</taxon>
        <taxon>Paraneoptera</taxon>
        <taxon>Hemiptera</taxon>
        <taxon>Heteroptera</taxon>
        <taxon>Panheteroptera</taxon>
        <taxon>Cimicomorpha</taxon>
        <taxon>Miridae</taxon>
        <taxon>Mirini</taxon>
        <taxon>Lygus</taxon>
    </lineage>
</organism>
<reference evidence="5" key="2">
    <citation type="submission" date="2014-07" db="EMBL/GenBank/DDBJ databases">
        <authorList>
            <person name="Hull J."/>
        </authorList>
    </citation>
    <scope>NUCLEOTIDE SEQUENCE</scope>
</reference>
<dbReference type="SUPFAM" id="SSF69593">
    <property type="entry name" value="Glycerol-3-phosphate (1)-acyltransferase"/>
    <property type="match status" value="1"/>
</dbReference>
<evidence type="ECO:0000259" key="3">
    <source>
        <dbReference type="Pfam" id="PF01553"/>
    </source>
</evidence>
<keyword evidence="2" id="KW-0732">Signal</keyword>
<evidence type="ECO:0000256" key="1">
    <source>
        <dbReference type="SAM" id="Phobius"/>
    </source>
</evidence>
<keyword evidence="5" id="KW-0012">Acyltransferase</keyword>
<dbReference type="AlphaFoldDB" id="A0A0A9ZDI4"/>
<dbReference type="PANTHER" id="PTHR10983">
    <property type="entry name" value="1-ACYLGLYCEROL-3-PHOSPHATE ACYLTRANSFERASE-RELATED"/>
    <property type="match status" value="1"/>
</dbReference>